<dbReference type="RefSeq" id="WP_008537477.1">
    <property type="nucleotide sequence ID" value="NZ_JH601090.1"/>
</dbReference>
<keyword evidence="2" id="KW-1185">Reference proteome</keyword>
<name>A0ABP2NME5_9FIRM</name>
<dbReference type="EMBL" id="ADMB01000013">
    <property type="protein sequence ID" value="EHR38957.1"/>
    <property type="molecule type" value="Genomic_DNA"/>
</dbReference>
<dbReference type="Proteomes" id="UP000005963">
    <property type="component" value="Unassembled WGS sequence"/>
</dbReference>
<comment type="caution">
    <text evidence="1">The sequence shown here is derived from an EMBL/GenBank/DDBJ whole genome shotgun (WGS) entry which is preliminary data.</text>
</comment>
<sequence length="70" mass="8200">MCMILYIKGNNQEKVYSFKLDKRNVNSYFHKALKFLYQNNGIVFVKYKKQHTIKLVCLAEGYTISITGSD</sequence>
<proteinExistence type="predicted"/>
<protein>
    <submittedName>
        <fullName evidence="1">Uncharacterized protein</fullName>
    </submittedName>
</protein>
<accession>A0ABP2NME5</accession>
<organism evidence="1 2">
    <name type="scientific">Megamonas funiformis YIT 11815</name>
    <dbReference type="NCBI Taxonomy" id="742816"/>
    <lineage>
        <taxon>Bacteria</taxon>
        <taxon>Bacillati</taxon>
        <taxon>Bacillota</taxon>
        <taxon>Negativicutes</taxon>
        <taxon>Selenomonadales</taxon>
        <taxon>Selenomonadaceae</taxon>
        <taxon>Megamonas</taxon>
    </lineage>
</organism>
<dbReference type="GeneID" id="62779003"/>
<evidence type="ECO:0000313" key="1">
    <source>
        <dbReference type="EMBL" id="EHR38957.1"/>
    </source>
</evidence>
<reference evidence="1 2" key="1">
    <citation type="submission" date="2012-01" db="EMBL/GenBank/DDBJ databases">
        <title>The Genome Sequence of Megamonas funiformis YIT 11815.</title>
        <authorList>
            <consortium name="The Broad Institute Genome Sequencing Platform"/>
            <person name="Earl A."/>
            <person name="Ward D."/>
            <person name="Feldgarden M."/>
            <person name="Gevers D."/>
            <person name="Morotomi M."/>
            <person name="Young S.K."/>
            <person name="Zeng Q."/>
            <person name="Gargeya S."/>
            <person name="Fitzgerald M."/>
            <person name="Haas B."/>
            <person name="Abouelleil A."/>
            <person name="Alvarado L."/>
            <person name="Arachchi H.M."/>
            <person name="Berlin A."/>
            <person name="Chapman S.B."/>
            <person name="Gearin G."/>
            <person name="Goldberg J."/>
            <person name="Griggs A."/>
            <person name="Gujja S."/>
            <person name="Hansen M."/>
            <person name="Heiman D."/>
            <person name="Howarth C."/>
            <person name="Larimer J."/>
            <person name="Lui A."/>
            <person name="MacDonald P.J.P."/>
            <person name="McCowen C."/>
            <person name="Montmayeur A."/>
            <person name="Murphy C."/>
            <person name="Neiman D."/>
            <person name="Pearson M."/>
            <person name="Priest M."/>
            <person name="Roberts A."/>
            <person name="Saif S."/>
            <person name="Shea T."/>
            <person name="Sisk P."/>
            <person name="Stolte C."/>
            <person name="Sykes S."/>
            <person name="Wortman J."/>
            <person name="Nusbaum C."/>
            <person name="Birren B."/>
        </authorList>
    </citation>
    <scope>NUCLEOTIDE SEQUENCE [LARGE SCALE GENOMIC DNA]</scope>
    <source>
        <strain evidence="1 2">YIT 11815</strain>
    </source>
</reference>
<gene>
    <name evidence="1" type="ORF">HMPREF9454_00287</name>
</gene>
<evidence type="ECO:0000313" key="2">
    <source>
        <dbReference type="Proteomes" id="UP000005963"/>
    </source>
</evidence>